<dbReference type="EMBL" id="HBUF01572385">
    <property type="protein sequence ID" value="CAG6767082.1"/>
    <property type="molecule type" value="Transcribed_RNA"/>
</dbReference>
<protein>
    <submittedName>
        <fullName evidence="1">Uncharacterized protein</fullName>
    </submittedName>
</protein>
<reference evidence="1" key="1">
    <citation type="submission" date="2021-05" db="EMBL/GenBank/DDBJ databases">
        <authorList>
            <person name="Alioto T."/>
            <person name="Alioto T."/>
            <person name="Gomez Garrido J."/>
        </authorList>
    </citation>
    <scope>NUCLEOTIDE SEQUENCE</scope>
</reference>
<accession>A0A8D9EVD9</accession>
<name>A0A8D9EVD9_9HEMI</name>
<dbReference type="AlphaFoldDB" id="A0A8D9EVD9"/>
<evidence type="ECO:0000313" key="1">
    <source>
        <dbReference type="EMBL" id="CAG6767082.1"/>
    </source>
</evidence>
<organism evidence="1">
    <name type="scientific">Cacopsylla melanoneura</name>
    <dbReference type="NCBI Taxonomy" id="428564"/>
    <lineage>
        <taxon>Eukaryota</taxon>
        <taxon>Metazoa</taxon>
        <taxon>Ecdysozoa</taxon>
        <taxon>Arthropoda</taxon>
        <taxon>Hexapoda</taxon>
        <taxon>Insecta</taxon>
        <taxon>Pterygota</taxon>
        <taxon>Neoptera</taxon>
        <taxon>Paraneoptera</taxon>
        <taxon>Hemiptera</taxon>
        <taxon>Sternorrhyncha</taxon>
        <taxon>Psylloidea</taxon>
        <taxon>Psyllidae</taxon>
        <taxon>Psyllinae</taxon>
        <taxon>Cacopsylla</taxon>
    </lineage>
</organism>
<sequence>MHLSLDSVQVGFGYRIQLGRVQSYDKRLQGCQTGNFCPQKVGDFLGTRKFGDFFVLSRRRFSDTILGCFSRHVKLKPLIGSQIAILKCGFLKFRLWCPFVGRFFVPYTIVF</sequence>
<proteinExistence type="predicted"/>